<evidence type="ECO:0000256" key="6">
    <source>
        <dbReference type="ARBA" id="ARBA00022989"/>
    </source>
</evidence>
<name>A0A7R9BGN6_9CRUS</name>
<dbReference type="InterPro" id="IPR000175">
    <property type="entry name" value="Na/ntran_symport"/>
</dbReference>
<dbReference type="PANTHER" id="PTHR11616">
    <property type="entry name" value="SODIUM/CHLORIDE DEPENDENT TRANSPORTER"/>
    <property type="match status" value="1"/>
</dbReference>
<gene>
    <name evidence="11" type="ORF">NMOB1V02_LOCUS1539</name>
</gene>
<feature type="transmembrane region" description="Helical" evidence="10">
    <location>
        <begin position="458"/>
        <end position="481"/>
    </location>
</feature>
<feature type="transmembrane region" description="Helical" evidence="10">
    <location>
        <begin position="502"/>
        <end position="521"/>
    </location>
</feature>
<feature type="binding site" evidence="8">
    <location>
        <position position="402"/>
    </location>
    <ligand>
        <name>Na(+)</name>
        <dbReference type="ChEBI" id="CHEBI:29101"/>
        <label>1</label>
    </ligand>
</feature>
<feature type="transmembrane region" description="Helical" evidence="10">
    <location>
        <begin position="294"/>
        <end position="315"/>
    </location>
</feature>
<dbReference type="GO" id="GO:0015179">
    <property type="term" value="F:L-amino acid transmembrane transporter activity"/>
    <property type="evidence" value="ECO:0007669"/>
    <property type="project" value="TreeGrafter"/>
</dbReference>
<dbReference type="PROSITE" id="PS00754">
    <property type="entry name" value="NA_NEUROTRAN_SYMP_2"/>
    <property type="match status" value="1"/>
</dbReference>
<evidence type="ECO:0000313" key="11">
    <source>
        <dbReference type="EMBL" id="CAD7273665.1"/>
    </source>
</evidence>
<evidence type="ECO:0000256" key="5">
    <source>
        <dbReference type="ARBA" id="ARBA00022847"/>
    </source>
</evidence>
<dbReference type="GO" id="GO:0005283">
    <property type="term" value="F:amino acid:sodium symporter activity"/>
    <property type="evidence" value="ECO:0007669"/>
    <property type="project" value="TreeGrafter"/>
</dbReference>
<dbReference type="OrthoDB" id="6581954at2759"/>
<dbReference type="EMBL" id="CAJPEX010000158">
    <property type="protein sequence ID" value="CAG0913817.1"/>
    <property type="molecule type" value="Genomic_DNA"/>
</dbReference>
<keyword evidence="8" id="KW-0915">Sodium</keyword>
<organism evidence="11">
    <name type="scientific">Notodromas monacha</name>
    <dbReference type="NCBI Taxonomy" id="399045"/>
    <lineage>
        <taxon>Eukaryota</taxon>
        <taxon>Metazoa</taxon>
        <taxon>Ecdysozoa</taxon>
        <taxon>Arthropoda</taxon>
        <taxon>Crustacea</taxon>
        <taxon>Oligostraca</taxon>
        <taxon>Ostracoda</taxon>
        <taxon>Podocopa</taxon>
        <taxon>Podocopida</taxon>
        <taxon>Cypridocopina</taxon>
        <taxon>Cypridoidea</taxon>
        <taxon>Cyprididae</taxon>
        <taxon>Notodromas</taxon>
    </lineage>
</organism>
<keyword evidence="6 10" id="KW-1133">Transmembrane helix</keyword>
<dbReference type="PROSITE" id="PS50267">
    <property type="entry name" value="NA_NEUROTRAN_SYMP_3"/>
    <property type="match status" value="1"/>
</dbReference>
<feature type="binding site" evidence="8">
    <location>
        <position position="57"/>
    </location>
    <ligand>
        <name>Na(+)</name>
        <dbReference type="ChEBI" id="CHEBI:29101"/>
        <label>1</label>
    </ligand>
</feature>
<accession>A0A7R9BGN6</accession>
<feature type="transmembrane region" description="Helical" evidence="10">
    <location>
        <begin position="123"/>
        <end position="150"/>
    </location>
</feature>
<dbReference type="Pfam" id="PF00209">
    <property type="entry name" value="SNF"/>
    <property type="match status" value="1"/>
</dbReference>
<evidence type="ECO:0000256" key="9">
    <source>
        <dbReference type="RuleBase" id="RU003732"/>
    </source>
</evidence>
<feature type="binding site" evidence="8">
    <location>
        <position position="60"/>
    </location>
    <ligand>
        <name>Na(+)</name>
        <dbReference type="ChEBI" id="CHEBI:29101"/>
        <label>1</label>
    </ligand>
</feature>
<keyword evidence="12" id="KW-1185">Reference proteome</keyword>
<keyword evidence="4 9" id="KW-0812">Transmembrane</keyword>
<dbReference type="EMBL" id="OA882195">
    <property type="protein sequence ID" value="CAD7273665.1"/>
    <property type="molecule type" value="Genomic_DNA"/>
</dbReference>
<reference evidence="11" key="1">
    <citation type="submission" date="2020-11" db="EMBL/GenBank/DDBJ databases">
        <authorList>
            <person name="Tran Van P."/>
        </authorList>
    </citation>
    <scope>NUCLEOTIDE SEQUENCE</scope>
</reference>
<sequence length="625" mass="70145">MEREIPEEVRRRRLSYKKRDSFYHQSWESSIRRPSHVSPNPRGNWGSKWEFLLSCVGLSVGIGNVWRFPYLAYQNGGGAFLIPYLVMLILAGKPIYFMELAFGQFAGVGPLAIWNCVPIAKGVGWAMVTVSLIVCIYYNVIMSYTMHYFVSSLSSVLPWSVCDPAWADMSTCFVDIADYTNSSRASNGTELQPASQQYWERYVLNISPGIEEMGTVKWDLALCLLASWVIVVLCLVKGIKTSGKVVYFAATFPYVILLTLLVTGLLQKGAMKGVLFFVTPSFEKLLDINVWRAAAGQMFFSLSVSMGGLIMYSSYNDFQNNVYRDAMVVSVLDTATSIISGMVIFSILGAKAEELNIPIDDVVKDGPGLAFIAYPEALLRLPFPQLWTVLFFLMLFILGLDSEFALLENALTSLSDEFDFFRRNKLALTILSALVCYLLGLPCVMNGGAYLLTLMDAYGGGTAIIFIAIAECGAIAYLYGLGKFCDDIEFMLNVRPGWYWKFTWAFCAPCILLFIFVLALIEHKPLKYEDYDYPDWADAVGWGLTLISVINIPLWAIVTVIRMPGENFRELNDIADGHALYNFRWSGNLSICWFTEAAMKVAEMKKISQTWCLFKLALVGFRQVS</sequence>
<feature type="transmembrane region" description="Helical" evidence="10">
    <location>
        <begin position="428"/>
        <end position="452"/>
    </location>
</feature>
<evidence type="ECO:0000313" key="12">
    <source>
        <dbReference type="Proteomes" id="UP000678499"/>
    </source>
</evidence>
<protein>
    <recommendedName>
        <fullName evidence="9">Transporter</fullName>
    </recommendedName>
</protein>
<evidence type="ECO:0000256" key="3">
    <source>
        <dbReference type="ARBA" id="ARBA00022448"/>
    </source>
</evidence>
<dbReference type="GO" id="GO:0015187">
    <property type="term" value="F:glycine transmembrane transporter activity"/>
    <property type="evidence" value="ECO:0007669"/>
    <property type="project" value="TreeGrafter"/>
</dbReference>
<evidence type="ECO:0000256" key="8">
    <source>
        <dbReference type="PIRSR" id="PIRSR600175-1"/>
    </source>
</evidence>
<comment type="subcellular location">
    <subcellularLocation>
        <location evidence="1">Membrane</location>
        <topology evidence="1">Multi-pass membrane protein</topology>
    </subcellularLocation>
</comment>
<dbReference type="AlphaFoldDB" id="A0A7R9BGN6"/>
<evidence type="ECO:0000256" key="1">
    <source>
        <dbReference type="ARBA" id="ARBA00004141"/>
    </source>
</evidence>
<feature type="transmembrane region" description="Helical" evidence="10">
    <location>
        <begin position="327"/>
        <end position="348"/>
    </location>
</feature>
<dbReference type="SUPFAM" id="SSF161070">
    <property type="entry name" value="SNF-like"/>
    <property type="match status" value="1"/>
</dbReference>
<keyword evidence="5 9" id="KW-0769">Symport</keyword>
<comment type="similarity">
    <text evidence="2 9">Belongs to the sodium:neurotransmitter symporter (SNF) (TC 2.A.22) family.</text>
</comment>
<feature type="transmembrane region" description="Helical" evidence="10">
    <location>
        <begin position="245"/>
        <end position="266"/>
    </location>
</feature>
<feature type="transmembrane region" description="Helical" evidence="10">
    <location>
        <begin position="218"/>
        <end position="236"/>
    </location>
</feature>
<evidence type="ECO:0000256" key="10">
    <source>
        <dbReference type="SAM" id="Phobius"/>
    </source>
</evidence>
<dbReference type="NCBIfam" id="NF037979">
    <property type="entry name" value="Na_transp"/>
    <property type="match status" value="1"/>
</dbReference>
<evidence type="ECO:0000256" key="7">
    <source>
        <dbReference type="ARBA" id="ARBA00023136"/>
    </source>
</evidence>
<feature type="binding site" evidence="8">
    <location>
        <position position="64"/>
    </location>
    <ligand>
        <name>Na(+)</name>
        <dbReference type="ChEBI" id="CHEBI:29101"/>
        <label>1</label>
    </ligand>
</feature>
<proteinExistence type="inferred from homology"/>
<dbReference type="GO" id="GO:0089718">
    <property type="term" value="P:amino acid import across plasma membrane"/>
    <property type="evidence" value="ECO:0007669"/>
    <property type="project" value="TreeGrafter"/>
</dbReference>
<dbReference type="InterPro" id="IPR037272">
    <property type="entry name" value="SNS_sf"/>
</dbReference>
<dbReference type="PROSITE" id="PS00610">
    <property type="entry name" value="NA_NEUROTRAN_SYMP_1"/>
    <property type="match status" value="1"/>
</dbReference>
<dbReference type="GO" id="GO:0005886">
    <property type="term" value="C:plasma membrane"/>
    <property type="evidence" value="ECO:0007669"/>
    <property type="project" value="TreeGrafter"/>
</dbReference>
<keyword evidence="8" id="KW-0479">Metal-binding</keyword>
<keyword evidence="3 9" id="KW-0813">Transport</keyword>
<dbReference type="Proteomes" id="UP000678499">
    <property type="component" value="Unassembled WGS sequence"/>
</dbReference>
<dbReference type="GO" id="GO:0046872">
    <property type="term" value="F:metal ion binding"/>
    <property type="evidence" value="ECO:0007669"/>
    <property type="project" value="UniProtKB-KW"/>
</dbReference>
<feature type="binding site" evidence="8">
    <location>
        <position position="401"/>
    </location>
    <ligand>
        <name>Na(+)</name>
        <dbReference type="ChEBI" id="CHEBI:29101"/>
        <label>1</label>
    </ligand>
</feature>
<evidence type="ECO:0000256" key="2">
    <source>
        <dbReference type="ARBA" id="ARBA00006459"/>
    </source>
</evidence>
<evidence type="ECO:0000256" key="4">
    <source>
        <dbReference type="ARBA" id="ARBA00022692"/>
    </source>
</evidence>
<keyword evidence="7 10" id="KW-0472">Membrane</keyword>
<dbReference type="PANTHER" id="PTHR11616:SF236">
    <property type="entry name" value="TRANSPORTER"/>
    <property type="match status" value="1"/>
</dbReference>
<dbReference type="PRINTS" id="PR00176">
    <property type="entry name" value="NANEUSMPORT"/>
</dbReference>
<feature type="binding site" evidence="8">
    <location>
        <position position="301"/>
    </location>
    <ligand>
        <name>Na(+)</name>
        <dbReference type="ChEBI" id="CHEBI:29101"/>
        <label>1</label>
    </ligand>
</feature>
<feature type="binding site" evidence="8">
    <location>
        <position position="398"/>
    </location>
    <ligand>
        <name>Na(+)</name>
        <dbReference type="ChEBI" id="CHEBI:29101"/>
        <label>1</label>
    </ligand>
</feature>
<feature type="transmembrane region" description="Helical" evidence="10">
    <location>
        <begin position="386"/>
        <end position="407"/>
    </location>
</feature>
<feature type="transmembrane region" description="Helical" evidence="10">
    <location>
        <begin position="541"/>
        <end position="561"/>
    </location>
</feature>